<keyword evidence="9" id="KW-1185">Reference proteome</keyword>
<dbReference type="PANTHER" id="PTHR13847">
    <property type="entry name" value="SARCOSINE DEHYDROGENASE-RELATED"/>
    <property type="match status" value="1"/>
</dbReference>
<evidence type="ECO:0000256" key="1">
    <source>
        <dbReference type="ARBA" id="ARBA00004948"/>
    </source>
</evidence>
<dbReference type="Gene3D" id="3.50.50.60">
    <property type="entry name" value="FAD/NAD(P)-binding domain"/>
    <property type="match status" value="1"/>
</dbReference>
<name>A0ABS7P4W7_9NOCA</name>
<protein>
    <recommendedName>
        <fullName evidence="5">glycine oxidase</fullName>
        <ecNumber evidence="5">1.4.3.19</ecNumber>
    </recommendedName>
</protein>
<dbReference type="EMBL" id="JABUBU010000010">
    <property type="protein sequence ID" value="MBY6367474.1"/>
    <property type="molecule type" value="Genomic_DNA"/>
</dbReference>
<evidence type="ECO:0000256" key="4">
    <source>
        <dbReference type="ARBA" id="ARBA00049872"/>
    </source>
</evidence>
<dbReference type="InterPro" id="IPR036188">
    <property type="entry name" value="FAD/NAD-bd_sf"/>
</dbReference>
<dbReference type="SUPFAM" id="SSF54373">
    <property type="entry name" value="FAD-linked reductases, C-terminal domain"/>
    <property type="match status" value="1"/>
</dbReference>
<dbReference type="Proteomes" id="UP000825228">
    <property type="component" value="Unassembled WGS sequence"/>
</dbReference>
<comment type="caution">
    <text evidence="8">The sequence shown here is derived from an EMBL/GenBank/DDBJ whole genome shotgun (WGS) entry which is preliminary data.</text>
</comment>
<evidence type="ECO:0000313" key="8">
    <source>
        <dbReference type="EMBL" id="MBY6367474.1"/>
    </source>
</evidence>
<accession>A0ABS7P4W7</accession>
<sequence length="385" mass="39363">MPAQGGDGIAVTSHQAPPPTTDGRPSVAVVGAGVVGLFAARAAALAGHPVRVIDRGEPGRPDGASWVAGGMLAPFSEGWPGEDDLLALGAASLGRWRAVAPELGEHVVTARGTLTVAFDSADVADLTTVAEWVGARGHEVEMLGRPALRALEPGVGGRAALSCPTELAVDNRALLTALVASCRALGVRFTTDAVADLEALPEDRVVVAAGWASSALLPGVSVRPVKGEILRLRRRAGSVPPPQRTVRATVNGRAVYLVPRADGLVVGATQYEHGDDTAVTVAGVRDLLADAERVLPGIADYEFVEAAAGLRPGSPDNLPMIGPVDERTIVAAGHGRNGVLLAPITADAVVAALRGDVLPEAACCSPTRRSGSDRPQNLSRTGAHP</sequence>
<keyword evidence="2" id="KW-0784">Thiamine biosynthesis</keyword>
<evidence type="ECO:0000256" key="3">
    <source>
        <dbReference type="ARBA" id="ARBA00023002"/>
    </source>
</evidence>
<feature type="region of interest" description="Disordered" evidence="6">
    <location>
        <begin position="1"/>
        <end position="24"/>
    </location>
</feature>
<gene>
    <name evidence="8" type="primary">thiO</name>
    <name evidence="8" type="ORF">HQ603_11970</name>
</gene>
<dbReference type="Gene3D" id="3.30.9.10">
    <property type="entry name" value="D-Amino Acid Oxidase, subunit A, domain 2"/>
    <property type="match status" value="1"/>
</dbReference>
<feature type="domain" description="FAD dependent oxidoreductase" evidence="7">
    <location>
        <begin position="27"/>
        <end position="350"/>
    </location>
</feature>
<dbReference type="EC" id="1.4.3.19" evidence="5"/>
<comment type="pathway">
    <text evidence="1">Cofactor biosynthesis; thiamine diphosphate biosynthesis.</text>
</comment>
<comment type="catalytic activity">
    <reaction evidence="4">
        <text>glycine + O2 + H2O = glyoxylate + H2O2 + NH4(+)</text>
        <dbReference type="Rhea" id="RHEA:11532"/>
        <dbReference type="ChEBI" id="CHEBI:15377"/>
        <dbReference type="ChEBI" id="CHEBI:15379"/>
        <dbReference type="ChEBI" id="CHEBI:16240"/>
        <dbReference type="ChEBI" id="CHEBI:28938"/>
        <dbReference type="ChEBI" id="CHEBI:36655"/>
        <dbReference type="ChEBI" id="CHEBI:57305"/>
        <dbReference type="EC" id="1.4.3.19"/>
    </reaction>
</comment>
<dbReference type="SUPFAM" id="SSF51971">
    <property type="entry name" value="Nucleotide-binding domain"/>
    <property type="match status" value="1"/>
</dbReference>
<dbReference type="InterPro" id="IPR006076">
    <property type="entry name" value="FAD-dep_OxRdtase"/>
</dbReference>
<dbReference type="GO" id="GO:0043799">
    <property type="term" value="F:glycine oxidase activity"/>
    <property type="evidence" value="ECO:0007669"/>
    <property type="project" value="UniProtKB-EC"/>
</dbReference>
<evidence type="ECO:0000313" key="9">
    <source>
        <dbReference type="Proteomes" id="UP000825228"/>
    </source>
</evidence>
<dbReference type="NCBIfam" id="TIGR02352">
    <property type="entry name" value="thiamin_ThiO"/>
    <property type="match status" value="1"/>
</dbReference>
<evidence type="ECO:0000256" key="5">
    <source>
        <dbReference type="ARBA" id="ARBA00050018"/>
    </source>
</evidence>
<feature type="compositionally biased region" description="Polar residues" evidence="6">
    <location>
        <begin position="367"/>
        <end position="385"/>
    </location>
</feature>
<dbReference type="PANTHER" id="PTHR13847:SF289">
    <property type="entry name" value="GLYCINE OXIDASE"/>
    <property type="match status" value="1"/>
</dbReference>
<dbReference type="Pfam" id="PF01266">
    <property type="entry name" value="DAO"/>
    <property type="match status" value="1"/>
</dbReference>
<dbReference type="InterPro" id="IPR012727">
    <property type="entry name" value="Gly_oxidase_ThiO"/>
</dbReference>
<proteinExistence type="predicted"/>
<evidence type="ECO:0000256" key="6">
    <source>
        <dbReference type="SAM" id="MobiDB-lite"/>
    </source>
</evidence>
<keyword evidence="3 8" id="KW-0560">Oxidoreductase</keyword>
<organism evidence="8 9">
    <name type="scientific">Rhodococcoides corynebacterioides</name>
    <dbReference type="NCBI Taxonomy" id="53972"/>
    <lineage>
        <taxon>Bacteria</taxon>
        <taxon>Bacillati</taxon>
        <taxon>Actinomycetota</taxon>
        <taxon>Actinomycetes</taxon>
        <taxon>Mycobacteriales</taxon>
        <taxon>Nocardiaceae</taxon>
        <taxon>Rhodococcoides</taxon>
    </lineage>
</organism>
<evidence type="ECO:0000259" key="7">
    <source>
        <dbReference type="Pfam" id="PF01266"/>
    </source>
</evidence>
<feature type="region of interest" description="Disordered" evidence="6">
    <location>
        <begin position="364"/>
        <end position="385"/>
    </location>
</feature>
<reference evidence="8 9" key="1">
    <citation type="submission" date="2020-06" db="EMBL/GenBank/DDBJ databases">
        <title>Taxonomy, biology and ecology of Rhodococcus bacteria occurring in California pistachio and other woody hosts as revealed by genome sequence analyses.</title>
        <authorList>
            <person name="Gai Y."/>
            <person name="Riely B."/>
        </authorList>
    </citation>
    <scope>NUCLEOTIDE SEQUENCE [LARGE SCALE GENOMIC DNA]</scope>
    <source>
        <strain evidence="8 9">BP-281</strain>
    </source>
</reference>
<evidence type="ECO:0000256" key="2">
    <source>
        <dbReference type="ARBA" id="ARBA00022977"/>
    </source>
</evidence>